<dbReference type="PANTHER" id="PTHR42718">
    <property type="entry name" value="MAJOR FACILITATOR SUPERFAMILY MULTIDRUG TRANSPORTER MFSC"/>
    <property type="match status" value="1"/>
</dbReference>
<gene>
    <name evidence="10" type="ORF">J2Z77_007629</name>
</gene>
<keyword evidence="4 8" id="KW-0812">Transmembrane</keyword>
<evidence type="ECO:0000256" key="1">
    <source>
        <dbReference type="ARBA" id="ARBA00004651"/>
    </source>
</evidence>
<keyword evidence="2" id="KW-0813">Transport</keyword>
<proteinExistence type="predicted"/>
<dbReference type="EMBL" id="JAGGLQ010000030">
    <property type="protein sequence ID" value="MBP2041767.1"/>
    <property type="molecule type" value="Genomic_DNA"/>
</dbReference>
<accession>A0ABS4LI15</accession>
<reference evidence="10 11" key="1">
    <citation type="submission" date="2021-03" db="EMBL/GenBank/DDBJ databases">
        <title>Genomic Encyclopedia of Type Strains, Phase IV (KMG-IV): sequencing the most valuable type-strain genomes for metagenomic binning, comparative biology and taxonomic classification.</title>
        <authorList>
            <person name="Goeker M."/>
        </authorList>
    </citation>
    <scope>NUCLEOTIDE SEQUENCE [LARGE SCALE GENOMIC DNA]</scope>
    <source>
        <strain evidence="10 11">DSM 40526</strain>
    </source>
</reference>
<evidence type="ECO:0000313" key="10">
    <source>
        <dbReference type="EMBL" id="MBP2041767.1"/>
    </source>
</evidence>
<keyword evidence="5 8" id="KW-1133">Transmembrane helix</keyword>
<evidence type="ECO:0000256" key="3">
    <source>
        <dbReference type="ARBA" id="ARBA00022475"/>
    </source>
</evidence>
<keyword evidence="3" id="KW-1003">Cell membrane</keyword>
<feature type="transmembrane region" description="Helical" evidence="8">
    <location>
        <begin position="25"/>
        <end position="50"/>
    </location>
</feature>
<organism evidence="10 11">
    <name type="scientific">Streptomyces avidinii</name>
    <dbReference type="NCBI Taxonomy" id="1895"/>
    <lineage>
        <taxon>Bacteria</taxon>
        <taxon>Bacillati</taxon>
        <taxon>Actinomycetota</taxon>
        <taxon>Actinomycetes</taxon>
        <taxon>Kitasatosporales</taxon>
        <taxon>Streptomycetaceae</taxon>
        <taxon>Streptomyces</taxon>
    </lineage>
</organism>
<evidence type="ECO:0000256" key="2">
    <source>
        <dbReference type="ARBA" id="ARBA00022448"/>
    </source>
</evidence>
<evidence type="ECO:0000256" key="4">
    <source>
        <dbReference type="ARBA" id="ARBA00022692"/>
    </source>
</evidence>
<dbReference type="Proteomes" id="UP001519310">
    <property type="component" value="Unassembled WGS sequence"/>
</dbReference>
<keyword evidence="11" id="KW-1185">Reference proteome</keyword>
<dbReference type="Gene3D" id="1.20.1720.10">
    <property type="entry name" value="Multidrug resistance protein D"/>
    <property type="match status" value="1"/>
</dbReference>
<feature type="non-terminal residue" evidence="10">
    <location>
        <position position="131"/>
    </location>
</feature>
<evidence type="ECO:0000256" key="8">
    <source>
        <dbReference type="SAM" id="Phobius"/>
    </source>
</evidence>
<protein>
    <submittedName>
        <fullName evidence="10">MFS family permease</fullName>
    </submittedName>
</protein>
<evidence type="ECO:0000313" key="11">
    <source>
        <dbReference type="Proteomes" id="UP001519310"/>
    </source>
</evidence>
<feature type="transmembrane region" description="Helical" evidence="8">
    <location>
        <begin position="92"/>
        <end position="110"/>
    </location>
</feature>
<evidence type="ECO:0000259" key="9">
    <source>
        <dbReference type="PROSITE" id="PS50850"/>
    </source>
</evidence>
<dbReference type="PANTHER" id="PTHR42718:SF46">
    <property type="entry name" value="BLR6921 PROTEIN"/>
    <property type="match status" value="1"/>
</dbReference>
<name>A0ABS4LI15_STRAV</name>
<evidence type="ECO:0000256" key="6">
    <source>
        <dbReference type="ARBA" id="ARBA00023136"/>
    </source>
</evidence>
<dbReference type="SUPFAM" id="SSF103473">
    <property type="entry name" value="MFS general substrate transporter"/>
    <property type="match status" value="1"/>
</dbReference>
<comment type="subcellular location">
    <subcellularLocation>
        <location evidence="1">Cell membrane</location>
        <topology evidence="1">Multi-pass membrane protein</topology>
    </subcellularLocation>
</comment>
<keyword evidence="7" id="KW-0046">Antibiotic resistance</keyword>
<evidence type="ECO:0000256" key="5">
    <source>
        <dbReference type="ARBA" id="ARBA00022989"/>
    </source>
</evidence>
<feature type="domain" description="Major facilitator superfamily (MFS) profile" evidence="9">
    <location>
        <begin position="26"/>
        <end position="131"/>
    </location>
</feature>
<dbReference type="InterPro" id="IPR036259">
    <property type="entry name" value="MFS_trans_sf"/>
</dbReference>
<dbReference type="RefSeq" id="WP_209468470.1">
    <property type="nucleotide sequence ID" value="NZ_JAGGLQ010000030.1"/>
</dbReference>
<dbReference type="InterPro" id="IPR011701">
    <property type="entry name" value="MFS"/>
</dbReference>
<comment type="caution">
    <text evidence="10">The sequence shown here is derived from an EMBL/GenBank/DDBJ whole genome shotgun (WGS) entry which is preliminary data.</text>
</comment>
<dbReference type="Pfam" id="PF07690">
    <property type="entry name" value="MFS_1"/>
    <property type="match status" value="1"/>
</dbReference>
<sequence>MSVVEGARVDTGTGGPVRLDGRLKLVLVVLLVAQFMLAVDFSILNVALPVIGDGLGFSLSNLQWIATSFALCAAGFTLLFGRVADLFGRRRLFLVGLAVLGLSSLAGGLASSPEMLLVARVFQGLATAAVT</sequence>
<feature type="transmembrane region" description="Helical" evidence="8">
    <location>
        <begin position="62"/>
        <end position="80"/>
    </location>
</feature>
<dbReference type="InterPro" id="IPR020846">
    <property type="entry name" value="MFS_dom"/>
</dbReference>
<dbReference type="PROSITE" id="PS50850">
    <property type="entry name" value="MFS"/>
    <property type="match status" value="1"/>
</dbReference>
<keyword evidence="6 8" id="KW-0472">Membrane</keyword>
<evidence type="ECO:0000256" key="7">
    <source>
        <dbReference type="ARBA" id="ARBA00023251"/>
    </source>
</evidence>